<proteinExistence type="predicted"/>
<dbReference type="InterPro" id="IPR012337">
    <property type="entry name" value="RNaseH-like_sf"/>
</dbReference>
<accession>A0AAQ3TZP1</accession>
<gene>
    <name evidence="2" type="ORF">U9M48_027557</name>
</gene>
<organism evidence="2 3">
    <name type="scientific">Paspalum notatum var. saurae</name>
    <dbReference type="NCBI Taxonomy" id="547442"/>
    <lineage>
        <taxon>Eukaryota</taxon>
        <taxon>Viridiplantae</taxon>
        <taxon>Streptophyta</taxon>
        <taxon>Embryophyta</taxon>
        <taxon>Tracheophyta</taxon>
        <taxon>Spermatophyta</taxon>
        <taxon>Magnoliopsida</taxon>
        <taxon>Liliopsida</taxon>
        <taxon>Poales</taxon>
        <taxon>Poaceae</taxon>
        <taxon>PACMAD clade</taxon>
        <taxon>Panicoideae</taxon>
        <taxon>Andropogonodae</taxon>
        <taxon>Paspaleae</taxon>
        <taxon>Paspalinae</taxon>
        <taxon>Paspalum</taxon>
    </lineage>
</organism>
<name>A0AAQ3TZP1_PASNO</name>
<dbReference type="AlphaFoldDB" id="A0AAQ3TZP1"/>
<reference evidence="2 3" key="1">
    <citation type="submission" date="2024-02" db="EMBL/GenBank/DDBJ databases">
        <title>High-quality chromosome-scale genome assembly of Pensacola bahiagrass (Paspalum notatum Flugge var. saurae).</title>
        <authorList>
            <person name="Vega J.M."/>
            <person name="Podio M."/>
            <person name="Orjuela J."/>
            <person name="Siena L.A."/>
            <person name="Pessino S.C."/>
            <person name="Combes M.C."/>
            <person name="Mariac C."/>
            <person name="Albertini E."/>
            <person name="Pupilli F."/>
            <person name="Ortiz J.P.A."/>
            <person name="Leblanc O."/>
        </authorList>
    </citation>
    <scope>NUCLEOTIDE SEQUENCE [LARGE SCALE GENOMIC DNA]</scope>
    <source>
        <strain evidence="2">R1</strain>
        <tissue evidence="2">Leaf</tissue>
    </source>
</reference>
<dbReference type="PROSITE" id="PS50994">
    <property type="entry name" value="INTEGRASE"/>
    <property type="match status" value="1"/>
</dbReference>
<evidence type="ECO:0000259" key="1">
    <source>
        <dbReference type="PROSITE" id="PS50994"/>
    </source>
</evidence>
<dbReference type="GO" id="GO:0015074">
    <property type="term" value="P:DNA integration"/>
    <property type="evidence" value="ECO:0007669"/>
    <property type="project" value="InterPro"/>
</dbReference>
<evidence type="ECO:0000313" key="3">
    <source>
        <dbReference type="Proteomes" id="UP001341281"/>
    </source>
</evidence>
<dbReference type="SUPFAM" id="SSF53098">
    <property type="entry name" value="Ribonuclease H-like"/>
    <property type="match status" value="1"/>
</dbReference>
<dbReference type="EMBL" id="CP144750">
    <property type="protein sequence ID" value="WVZ80042.1"/>
    <property type="molecule type" value="Genomic_DNA"/>
</dbReference>
<evidence type="ECO:0000313" key="2">
    <source>
        <dbReference type="EMBL" id="WVZ80042.1"/>
    </source>
</evidence>
<dbReference type="PANTHER" id="PTHR42648:SF31">
    <property type="entry name" value="RNA-DIRECTED DNA POLYMERASE"/>
    <property type="match status" value="1"/>
</dbReference>
<dbReference type="GO" id="GO:0003676">
    <property type="term" value="F:nucleic acid binding"/>
    <property type="evidence" value="ECO:0007669"/>
    <property type="project" value="InterPro"/>
</dbReference>
<sequence>MSPYQELLLLHLSLGHPTFATMSCIYPSLFNACPREFLVCDACDLAKHTRVPYPSLGFRSNKPFDIIHSDVWGPCESVYLALSAEKQKDLCALIKNKFGSTIKVLRSDNGTEYVNHEFEQFLTSNGIGHQTTCVNTLEQNGVAERKK</sequence>
<dbReference type="Proteomes" id="UP001341281">
    <property type="component" value="Chromosome 06"/>
</dbReference>
<dbReference type="InterPro" id="IPR036397">
    <property type="entry name" value="RNaseH_sf"/>
</dbReference>
<feature type="domain" description="Integrase catalytic" evidence="1">
    <location>
        <begin position="30"/>
        <end position="147"/>
    </location>
</feature>
<protein>
    <recommendedName>
        <fullName evidence="1">Integrase catalytic domain-containing protein</fullName>
    </recommendedName>
</protein>
<dbReference type="PANTHER" id="PTHR42648">
    <property type="entry name" value="TRANSPOSASE, PUTATIVE-RELATED"/>
    <property type="match status" value="1"/>
</dbReference>
<dbReference type="Gene3D" id="3.30.420.10">
    <property type="entry name" value="Ribonuclease H-like superfamily/Ribonuclease H"/>
    <property type="match status" value="1"/>
</dbReference>
<dbReference type="InterPro" id="IPR039537">
    <property type="entry name" value="Retrotran_Ty1/copia-like"/>
</dbReference>
<dbReference type="InterPro" id="IPR001584">
    <property type="entry name" value="Integrase_cat-core"/>
</dbReference>
<keyword evidence="3" id="KW-1185">Reference proteome</keyword>